<feature type="region of interest" description="Disordered" evidence="1">
    <location>
        <begin position="646"/>
        <end position="683"/>
    </location>
</feature>
<evidence type="ECO:0000313" key="3">
    <source>
        <dbReference type="Proteomes" id="UP000295070"/>
    </source>
</evidence>
<dbReference type="EMBL" id="SCKG01000004">
    <property type="protein sequence ID" value="TDH13959.1"/>
    <property type="molecule type" value="Genomic_DNA"/>
</dbReference>
<name>A0A484DER3_PERFV</name>
<feature type="compositionally biased region" description="Polar residues" evidence="1">
    <location>
        <begin position="342"/>
        <end position="351"/>
    </location>
</feature>
<evidence type="ECO:0000313" key="2">
    <source>
        <dbReference type="EMBL" id="TDH13959.1"/>
    </source>
</evidence>
<dbReference type="STRING" id="8167.A0A484DER3"/>
<dbReference type="Proteomes" id="UP000295070">
    <property type="component" value="Chromosome 4"/>
</dbReference>
<feature type="region of interest" description="Disordered" evidence="1">
    <location>
        <begin position="286"/>
        <end position="361"/>
    </location>
</feature>
<feature type="region of interest" description="Disordered" evidence="1">
    <location>
        <begin position="568"/>
        <end position="588"/>
    </location>
</feature>
<feature type="compositionally biased region" description="Polar residues" evidence="1">
    <location>
        <begin position="52"/>
        <end position="66"/>
    </location>
</feature>
<feature type="compositionally biased region" description="Basic and acidic residues" evidence="1">
    <location>
        <begin position="328"/>
        <end position="341"/>
    </location>
</feature>
<reference evidence="2 3" key="1">
    <citation type="submission" date="2019-01" db="EMBL/GenBank/DDBJ databases">
        <title>A chromosome-scale genome assembly of the yellow perch, Perca flavescens.</title>
        <authorList>
            <person name="Feron R."/>
            <person name="Morvezen R."/>
            <person name="Bestin A."/>
            <person name="Haffray P."/>
            <person name="Klopp C."/>
            <person name="Zahm M."/>
            <person name="Cabau C."/>
            <person name="Roques C."/>
            <person name="Donnadieu C."/>
            <person name="Bouchez O."/>
            <person name="Christie M."/>
            <person name="Larson W."/>
            <person name="Guiguen Y."/>
        </authorList>
    </citation>
    <scope>NUCLEOTIDE SEQUENCE [LARGE SCALE GENOMIC DNA]</scope>
    <source>
        <strain evidence="2">YP-PL-M2</strain>
        <tissue evidence="2">Blood</tissue>
    </source>
</reference>
<feature type="region of interest" description="Disordered" evidence="1">
    <location>
        <begin position="45"/>
        <end position="69"/>
    </location>
</feature>
<dbReference type="PANTHER" id="PTHR47282">
    <property type="entry name" value="PGC-1 AND ERR-INDUCED REGULATOR IN MUSCLE PROTEIN 1"/>
    <property type="match status" value="1"/>
</dbReference>
<dbReference type="GO" id="GO:0014850">
    <property type="term" value="P:response to muscle activity"/>
    <property type="evidence" value="ECO:0007669"/>
    <property type="project" value="TreeGrafter"/>
</dbReference>
<proteinExistence type="predicted"/>
<sequence>MDDLDHSIHIAEYDWTSFYEECEECCLLQPSLACHDSLSLTDSEDSENSSSVFGTSQQEPEQSSAANRDDAESSAAGCCMEVENCTGCVKYISVEIIQSGSGAGQDDLTTKAELCLNHPEGTTIPIAGHNTEKTNDNITTTLQTEQLNVQSSDGDVQMESDIRELKSTQESDPLSCSRTELNVTEPHTTGRAVSEDVSGGAIRAEKERWFVTVNDGPARQRVCAASVKRKRRQKKTRKDDHMRPGQEKLLESSLKFEIMKATNESEGVTYTEHVTQANQNLVQQSGGYMSAEEDPEKVQMGGISDSSQMSSTSGEEDNLSEKLVMSHAAKDNITEPTRDRTSQNASTSASTPHKDLSQFDSVEPDELEDDVKFYSTHSFDSESYLSAAESMEELRHLLVEHQQLQSSSSLAENSHLFNLTENTKADNTQDREVHPCASILSCNVIATNAKGHESTDVQPTLTFPSAGQSAAKMPDDNFTCDNDTHSTLPPNTPGLQKHEVNLTASDCSSGDQLLPIPDLTVTFCSVADSPETYAEAAGHARPVYAISAFWDEMEKLTIRDILQVRMGRSTAPRETQETVTPSVDDHSSLIDPAEYNLFDGGLMDTSDTADSDYFTQPDESRPDRSSCEFSTSDFEEEYWQFLGASRIHSPDPQSKKQRSTCDSPFLAHEEEDSTGSEGKETPVPLEDFASKRFEDQDSNAFISSELAWPRQITKSKSMHNVQALNTEDLSLQLLLGNDESSLLLSSCSPSLEEKVVLKASDSVGTLMPPPFLDEHYQVSFPEVFEYLLRENKTKRDSRCVTFYDPEDISVAPVFDYTLCTFRDEMSFFSLHDSQRSDERPIPIFSCSHPTVRELTFPHLNYVFLSADCEEEDDDDDISPIRVVSRSFIQGSDCGAAAPHGFHSWKSLIRKIHFPDKGSIWCRRSGAWVFPVEAEKIAMKSADPPITVLTERRVTSTPSQLFRELAVQQRVLEAIQTTRREGLFSTLKQSDMCLVCIAFASWVLKSSDPDTADAWKAALLANVSALSAIQYLRHYVKKKNPS</sequence>
<feature type="compositionally biased region" description="Polar residues" evidence="1">
    <location>
        <begin position="304"/>
        <end position="313"/>
    </location>
</feature>
<feature type="region of interest" description="Disordered" evidence="1">
    <location>
        <begin position="224"/>
        <end position="246"/>
    </location>
</feature>
<dbReference type="PANTHER" id="PTHR47282:SF1">
    <property type="entry name" value="PGC-1 AND ERR-INDUCED REGULATOR IN MUSCLE PROTEIN 1"/>
    <property type="match status" value="1"/>
</dbReference>
<protein>
    <recommendedName>
        <fullName evidence="4">PGC-1 and ERR-induced regulator in muscle protein 1</fullName>
    </recommendedName>
</protein>
<dbReference type="AlphaFoldDB" id="A0A484DER3"/>
<accession>A0A484DER3</accession>
<comment type="caution">
    <text evidence="2">The sequence shown here is derived from an EMBL/GenBank/DDBJ whole genome shotgun (WGS) entry which is preliminary data.</text>
</comment>
<dbReference type="GO" id="GO:0005737">
    <property type="term" value="C:cytoplasm"/>
    <property type="evidence" value="ECO:0007669"/>
    <property type="project" value="TreeGrafter"/>
</dbReference>
<evidence type="ECO:0008006" key="4">
    <source>
        <dbReference type="Google" id="ProtNLM"/>
    </source>
</evidence>
<dbReference type="GO" id="GO:0006355">
    <property type="term" value="P:regulation of DNA-templated transcription"/>
    <property type="evidence" value="ECO:0007669"/>
    <property type="project" value="InterPro"/>
</dbReference>
<gene>
    <name evidence="2" type="ORF">EPR50_G00038850</name>
</gene>
<organism evidence="2 3">
    <name type="scientific">Perca flavescens</name>
    <name type="common">American yellow perch</name>
    <name type="synonym">Morone flavescens</name>
    <dbReference type="NCBI Taxonomy" id="8167"/>
    <lineage>
        <taxon>Eukaryota</taxon>
        <taxon>Metazoa</taxon>
        <taxon>Chordata</taxon>
        <taxon>Craniata</taxon>
        <taxon>Vertebrata</taxon>
        <taxon>Euteleostomi</taxon>
        <taxon>Actinopterygii</taxon>
        <taxon>Neopterygii</taxon>
        <taxon>Teleostei</taxon>
        <taxon>Neoteleostei</taxon>
        <taxon>Acanthomorphata</taxon>
        <taxon>Eupercaria</taxon>
        <taxon>Perciformes</taxon>
        <taxon>Percoidei</taxon>
        <taxon>Percidae</taxon>
        <taxon>Percinae</taxon>
        <taxon>Perca</taxon>
    </lineage>
</organism>
<dbReference type="GO" id="GO:0005634">
    <property type="term" value="C:nucleus"/>
    <property type="evidence" value="ECO:0007669"/>
    <property type="project" value="TreeGrafter"/>
</dbReference>
<keyword evidence="3" id="KW-1185">Reference proteome</keyword>
<feature type="compositionally biased region" description="Basic residues" evidence="1">
    <location>
        <begin position="227"/>
        <end position="236"/>
    </location>
</feature>
<feature type="region of interest" description="Disordered" evidence="1">
    <location>
        <begin position="607"/>
        <end position="629"/>
    </location>
</feature>
<evidence type="ECO:0000256" key="1">
    <source>
        <dbReference type="SAM" id="MobiDB-lite"/>
    </source>
</evidence>
<feature type="compositionally biased region" description="Basic and acidic residues" evidence="1">
    <location>
        <begin position="237"/>
        <end position="246"/>
    </location>
</feature>
<dbReference type="InterPro" id="IPR043442">
    <property type="entry name" value="Perm1"/>
</dbReference>